<sequence>MFLLYDIRQEPNHASSSFNAENPVNGNSAPVSAPDSSGACMAMKHNPGIAMDWTQEEQTGNVFSMELTTTPRLGIKSLRKLVCLSTFRKQSSYVAAEHYGRRHKFQLCHGDSHLNMRNGSSTILIQNSRRLSLRSCQVKGENVEGSSSGESLILDVETLERDLSIAIAEENYAKAAKIRDSLKLLQEDSKTSVLAANARFYDAFRCGDLAMMQTLWAKGDEVCCVHPGPRGISGYDDVMTSWEYVWANYEFPLFIELKDIKVHVRGDMGYVTCVELVKTKGSSWGGQFVTNVFERIDGHWFISIHHASPIEL</sequence>
<feature type="compositionally biased region" description="Polar residues" evidence="1">
    <location>
        <begin position="14"/>
        <end position="30"/>
    </location>
</feature>
<evidence type="ECO:0000313" key="5">
    <source>
        <dbReference type="Proteomes" id="UP000596661"/>
    </source>
</evidence>
<reference evidence="4" key="2">
    <citation type="submission" date="2021-03" db="UniProtKB">
        <authorList>
            <consortium name="EnsemblPlants"/>
        </authorList>
    </citation>
    <scope>IDENTIFICATION</scope>
</reference>
<organism evidence="4 5">
    <name type="scientific">Cannabis sativa</name>
    <name type="common">Hemp</name>
    <name type="synonym">Marijuana</name>
    <dbReference type="NCBI Taxonomy" id="3483"/>
    <lineage>
        <taxon>Eukaryota</taxon>
        <taxon>Viridiplantae</taxon>
        <taxon>Streptophyta</taxon>
        <taxon>Embryophyta</taxon>
        <taxon>Tracheophyta</taxon>
        <taxon>Spermatophyta</taxon>
        <taxon>Magnoliopsida</taxon>
        <taxon>eudicotyledons</taxon>
        <taxon>Gunneridae</taxon>
        <taxon>Pentapetalae</taxon>
        <taxon>rosids</taxon>
        <taxon>fabids</taxon>
        <taxon>Rosales</taxon>
        <taxon>Cannabaceae</taxon>
        <taxon>Cannabis</taxon>
    </lineage>
</organism>
<dbReference type="InterPro" id="IPR032710">
    <property type="entry name" value="NTF2-like_dom_sf"/>
</dbReference>
<dbReference type="PANTHER" id="PTHR34957:SF1">
    <property type="entry name" value="NUCLEAR TRANSPORT FACTOR 2 (NTF2) FAMILY PROTEIN"/>
    <property type="match status" value="1"/>
</dbReference>
<dbReference type="SUPFAM" id="SSF54427">
    <property type="entry name" value="NTF2-like"/>
    <property type="match status" value="1"/>
</dbReference>
<accession>A0A803QGF1</accession>
<dbReference type="EnsemblPlants" id="evm.model.09.491">
    <property type="protein sequence ID" value="cds.evm.model.09.491"/>
    <property type="gene ID" value="evm.TU.09.491"/>
</dbReference>
<reference evidence="4" key="1">
    <citation type="submission" date="2018-11" db="EMBL/GenBank/DDBJ databases">
        <authorList>
            <person name="Grassa J C."/>
        </authorList>
    </citation>
    <scope>NUCLEOTIDE SEQUENCE [LARGE SCALE GENOMIC DNA]</scope>
</reference>
<feature type="region of interest" description="Disordered" evidence="1">
    <location>
        <begin position="14"/>
        <end position="37"/>
    </location>
</feature>
<dbReference type="EMBL" id="UZAU01000723">
    <property type="status" value="NOT_ANNOTATED_CDS"/>
    <property type="molecule type" value="Genomic_DNA"/>
</dbReference>
<dbReference type="InterPro" id="IPR001943">
    <property type="entry name" value="UVR_dom"/>
</dbReference>
<evidence type="ECO:0000313" key="4">
    <source>
        <dbReference type="EnsemblPlants" id="cds.evm.model.09.491"/>
    </source>
</evidence>
<dbReference type="Pfam" id="PF02151">
    <property type="entry name" value="UVR"/>
    <property type="match status" value="1"/>
</dbReference>
<dbReference type="Pfam" id="PF13474">
    <property type="entry name" value="SnoaL_3"/>
    <property type="match status" value="1"/>
</dbReference>
<feature type="domain" description="UVR" evidence="2">
    <location>
        <begin position="157"/>
        <end position="187"/>
    </location>
</feature>
<evidence type="ECO:0000256" key="1">
    <source>
        <dbReference type="SAM" id="MobiDB-lite"/>
    </source>
</evidence>
<evidence type="ECO:0000259" key="2">
    <source>
        <dbReference type="Pfam" id="PF02151"/>
    </source>
</evidence>
<dbReference type="Gramene" id="evm.model.09.491">
    <property type="protein sequence ID" value="cds.evm.model.09.491"/>
    <property type="gene ID" value="evm.TU.09.491"/>
</dbReference>
<dbReference type="Proteomes" id="UP000596661">
    <property type="component" value="Chromosome 9"/>
</dbReference>
<name>A0A803QGF1_CANSA</name>
<protein>
    <submittedName>
        <fullName evidence="4">Uncharacterized protein</fullName>
    </submittedName>
</protein>
<dbReference type="Gene3D" id="3.10.450.50">
    <property type="match status" value="1"/>
</dbReference>
<evidence type="ECO:0000259" key="3">
    <source>
        <dbReference type="Pfam" id="PF13474"/>
    </source>
</evidence>
<feature type="domain" description="SnoaL-like" evidence="3">
    <location>
        <begin position="193"/>
        <end position="309"/>
    </location>
</feature>
<dbReference type="PANTHER" id="PTHR34957">
    <property type="entry name" value="NUCLEAR TRANSPORT FACTOR 2 (NTF2) FAMILY PROTEIN"/>
    <property type="match status" value="1"/>
</dbReference>
<dbReference type="InterPro" id="IPR037401">
    <property type="entry name" value="SnoaL-like"/>
</dbReference>
<proteinExistence type="predicted"/>
<keyword evidence="5" id="KW-1185">Reference proteome</keyword>
<dbReference type="AlphaFoldDB" id="A0A803QGF1"/>